<sequence>MLVERHVTSAVNWLQHDKYNGIRLKHIKGFVDSNWTTFMGSRGVSSVEWHYRGDYFKMIVPTDILCDLIHYTKSAPSRVFFYFFSLNFV</sequence>
<gene>
    <name evidence="1" type="ORF">IFM89_008739</name>
</gene>
<proteinExistence type="predicted"/>
<dbReference type="Proteomes" id="UP000631114">
    <property type="component" value="Unassembled WGS sequence"/>
</dbReference>
<name>A0A835LDD4_9MAGN</name>
<dbReference type="EMBL" id="JADFTS010000009">
    <property type="protein sequence ID" value="KAF9588322.1"/>
    <property type="molecule type" value="Genomic_DNA"/>
</dbReference>
<keyword evidence="2" id="KW-1185">Reference proteome</keyword>
<reference evidence="1 2" key="1">
    <citation type="submission" date="2020-10" db="EMBL/GenBank/DDBJ databases">
        <title>The Coptis chinensis genome and diversification of protoberbering-type alkaloids.</title>
        <authorList>
            <person name="Wang B."/>
            <person name="Shu S."/>
            <person name="Song C."/>
            <person name="Liu Y."/>
        </authorList>
    </citation>
    <scope>NUCLEOTIDE SEQUENCE [LARGE SCALE GENOMIC DNA]</scope>
    <source>
        <strain evidence="1">HL-2020</strain>
        <tissue evidence="1">Leaf</tissue>
    </source>
</reference>
<organism evidence="1 2">
    <name type="scientific">Coptis chinensis</name>
    <dbReference type="NCBI Taxonomy" id="261450"/>
    <lineage>
        <taxon>Eukaryota</taxon>
        <taxon>Viridiplantae</taxon>
        <taxon>Streptophyta</taxon>
        <taxon>Embryophyta</taxon>
        <taxon>Tracheophyta</taxon>
        <taxon>Spermatophyta</taxon>
        <taxon>Magnoliopsida</taxon>
        <taxon>Ranunculales</taxon>
        <taxon>Ranunculaceae</taxon>
        <taxon>Coptidoideae</taxon>
        <taxon>Coptis</taxon>
    </lineage>
</organism>
<comment type="caution">
    <text evidence="1">The sequence shown here is derived from an EMBL/GenBank/DDBJ whole genome shotgun (WGS) entry which is preliminary data.</text>
</comment>
<evidence type="ECO:0000313" key="2">
    <source>
        <dbReference type="Proteomes" id="UP000631114"/>
    </source>
</evidence>
<accession>A0A835LDD4</accession>
<dbReference type="AlphaFoldDB" id="A0A835LDD4"/>
<evidence type="ECO:0000313" key="1">
    <source>
        <dbReference type="EMBL" id="KAF9588322.1"/>
    </source>
</evidence>
<protein>
    <submittedName>
        <fullName evidence="1">Uncharacterized protein</fullName>
    </submittedName>
</protein>